<keyword evidence="3" id="KW-1185">Reference proteome</keyword>
<gene>
    <name evidence="2" type="ORF">E4L96_12595</name>
</gene>
<dbReference type="OrthoDB" id="826511at2"/>
<dbReference type="EMBL" id="SPVF01000156">
    <property type="protein sequence ID" value="TFW18827.1"/>
    <property type="molecule type" value="Genomic_DNA"/>
</dbReference>
<feature type="transmembrane region" description="Helical" evidence="1">
    <location>
        <begin position="6"/>
        <end position="26"/>
    </location>
</feature>
<protein>
    <submittedName>
        <fullName evidence="2">DUF2214 family protein</fullName>
    </submittedName>
</protein>
<sequence length="150" mass="16183">MLSSSIAAFVHFAAAFALVGALVFEWQTLTAAPTREQAKRIGAADAIYGLSAVALLVAGFLRVFYFEKGSAYYFANPFFHLKLTLFIVTGQLSIYPTLRFLSWRKVLAAGGTPVLQPREHALAARLIKIQLLLIVGIVLCASLMAHGVGA</sequence>
<comment type="caution">
    <text evidence="2">The sequence shown here is derived from an EMBL/GenBank/DDBJ whole genome shotgun (WGS) entry which is preliminary data.</text>
</comment>
<evidence type="ECO:0000256" key="1">
    <source>
        <dbReference type="SAM" id="Phobius"/>
    </source>
</evidence>
<dbReference type="AlphaFoldDB" id="A0A4Y9SFP9"/>
<keyword evidence="1" id="KW-0812">Transmembrane</keyword>
<name>A0A4Y9SFP9_9BURK</name>
<keyword evidence="1" id="KW-0472">Membrane</keyword>
<proteinExistence type="predicted"/>
<feature type="transmembrane region" description="Helical" evidence="1">
    <location>
        <begin position="78"/>
        <end position="98"/>
    </location>
</feature>
<organism evidence="2 3">
    <name type="scientific">Zemynaea arenosa</name>
    <dbReference type="NCBI Taxonomy" id="2561931"/>
    <lineage>
        <taxon>Bacteria</taxon>
        <taxon>Pseudomonadati</taxon>
        <taxon>Pseudomonadota</taxon>
        <taxon>Betaproteobacteria</taxon>
        <taxon>Burkholderiales</taxon>
        <taxon>Oxalobacteraceae</taxon>
        <taxon>Telluria group</taxon>
        <taxon>Zemynaea</taxon>
    </lineage>
</organism>
<evidence type="ECO:0000313" key="3">
    <source>
        <dbReference type="Proteomes" id="UP000298438"/>
    </source>
</evidence>
<dbReference type="Pfam" id="PF09980">
    <property type="entry name" value="DUF2214"/>
    <property type="match status" value="1"/>
</dbReference>
<reference evidence="2 3" key="1">
    <citation type="submission" date="2019-03" db="EMBL/GenBank/DDBJ databases">
        <title>Draft Genome Sequence of Massilia arenosa sp. nov., a Novel Massilia Species Isolated from a Sandy-loam Maize Soil.</title>
        <authorList>
            <person name="Raths R."/>
            <person name="Peta V."/>
            <person name="Bucking H."/>
        </authorList>
    </citation>
    <scope>NUCLEOTIDE SEQUENCE [LARGE SCALE GENOMIC DNA]</scope>
    <source>
        <strain evidence="2 3">MC02</strain>
    </source>
</reference>
<feature type="transmembrane region" description="Helical" evidence="1">
    <location>
        <begin position="47"/>
        <end position="66"/>
    </location>
</feature>
<keyword evidence="1" id="KW-1133">Transmembrane helix</keyword>
<feature type="transmembrane region" description="Helical" evidence="1">
    <location>
        <begin position="131"/>
        <end position="149"/>
    </location>
</feature>
<dbReference type="RefSeq" id="WP_135207578.1">
    <property type="nucleotide sequence ID" value="NZ_SPVF01000156.1"/>
</dbReference>
<dbReference type="InterPro" id="IPR018706">
    <property type="entry name" value="DUF2214_membrane"/>
</dbReference>
<accession>A0A4Y9SFP9</accession>
<dbReference type="Proteomes" id="UP000298438">
    <property type="component" value="Unassembled WGS sequence"/>
</dbReference>
<evidence type="ECO:0000313" key="2">
    <source>
        <dbReference type="EMBL" id="TFW18827.1"/>
    </source>
</evidence>